<comment type="caution">
    <text evidence="1">The sequence shown here is derived from an EMBL/GenBank/DDBJ whole genome shotgun (WGS) entry which is preliminary data.</text>
</comment>
<accession>A0A0A1UPZ3</accession>
<organism evidence="1 2">
    <name type="scientific">Metarhizium robertsii</name>
    <dbReference type="NCBI Taxonomy" id="568076"/>
    <lineage>
        <taxon>Eukaryota</taxon>
        <taxon>Fungi</taxon>
        <taxon>Dikarya</taxon>
        <taxon>Ascomycota</taxon>
        <taxon>Pezizomycotina</taxon>
        <taxon>Sordariomycetes</taxon>
        <taxon>Hypocreomycetidae</taxon>
        <taxon>Hypocreales</taxon>
        <taxon>Clavicipitaceae</taxon>
        <taxon>Metarhizium</taxon>
    </lineage>
</organism>
<name>A0A0A1UPZ3_9HYPO</name>
<gene>
    <name evidence="1" type="ORF">X797_009258</name>
</gene>
<dbReference type="Proteomes" id="UP000030151">
    <property type="component" value="Unassembled WGS sequence"/>
</dbReference>
<evidence type="ECO:0000313" key="1">
    <source>
        <dbReference type="EMBL" id="EXU97703.1"/>
    </source>
</evidence>
<protein>
    <submittedName>
        <fullName evidence="1">Uncharacterized protein</fullName>
    </submittedName>
</protein>
<dbReference type="HOGENOM" id="CLU_1578892_0_0_1"/>
<sequence length="169" mass="18448">MNASVSGTHCMQPSCDADSVVTLAAQGLNRTLLAAVHTYHLSRASILRIYAPIEPYATALSMVWTIAILCNLARQAILAASRRSGLPKPTTGGRSRRIKLAIPISWWFSVHFVLKPKTKGYLVKLGASFEDIKVLLVFEKSKGSAASIKRQIKCYGGISILKFSTTIDR</sequence>
<evidence type="ECO:0000313" key="2">
    <source>
        <dbReference type="Proteomes" id="UP000030151"/>
    </source>
</evidence>
<dbReference type="AlphaFoldDB" id="A0A0A1UPZ3"/>
<proteinExistence type="predicted"/>
<dbReference type="EMBL" id="JELW01000034">
    <property type="protein sequence ID" value="EXU97703.1"/>
    <property type="molecule type" value="Genomic_DNA"/>
</dbReference>
<reference evidence="1 2" key="1">
    <citation type="submission" date="2014-02" db="EMBL/GenBank/DDBJ databases">
        <title>The genome sequence of the entomopathogenic fungus Metarhizium robertsii ARSEF 2575.</title>
        <authorList>
            <person name="Giuliano Garisto Donzelli B."/>
            <person name="Roe B.A."/>
            <person name="Macmil S.L."/>
            <person name="Krasnoff S.B."/>
            <person name="Gibson D.M."/>
        </authorList>
    </citation>
    <scope>NUCLEOTIDE SEQUENCE [LARGE SCALE GENOMIC DNA]</scope>
    <source>
        <strain evidence="1 2">ARSEF 2575</strain>
    </source>
</reference>